<evidence type="ECO:0000256" key="3">
    <source>
        <dbReference type="ARBA" id="ARBA00022989"/>
    </source>
</evidence>
<feature type="transmembrane region" description="Helical" evidence="7">
    <location>
        <begin position="456"/>
        <end position="477"/>
    </location>
</feature>
<evidence type="ECO:0000313" key="10">
    <source>
        <dbReference type="Proteomes" id="UP000265515"/>
    </source>
</evidence>
<dbReference type="STRING" id="69332.A0A388KJL6"/>
<evidence type="ECO:0000256" key="2">
    <source>
        <dbReference type="ARBA" id="ARBA00022692"/>
    </source>
</evidence>
<dbReference type="InterPro" id="IPR045014">
    <property type="entry name" value="TM41A/B"/>
</dbReference>
<evidence type="ECO:0000256" key="5">
    <source>
        <dbReference type="ARBA" id="ARBA00025797"/>
    </source>
</evidence>
<proteinExistence type="inferred from homology"/>
<feature type="transmembrane region" description="Helical" evidence="7">
    <location>
        <begin position="342"/>
        <end position="363"/>
    </location>
</feature>
<feature type="transmembrane region" description="Helical" evidence="7">
    <location>
        <begin position="426"/>
        <end position="450"/>
    </location>
</feature>
<keyword evidence="10" id="KW-1185">Reference proteome</keyword>
<feature type="transmembrane region" description="Helical" evidence="7">
    <location>
        <begin position="508"/>
        <end position="526"/>
    </location>
</feature>
<dbReference type="PANTHER" id="PTHR43220">
    <property type="match status" value="1"/>
</dbReference>
<keyword evidence="4 7" id="KW-0472">Membrane</keyword>
<feature type="compositionally biased region" description="Polar residues" evidence="6">
    <location>
        <begin position="263"/>
        <end position="278"/>
    </location>
</feature>
<comment type="caution">
    <text evidence="9">The sequence shown here is derived from an EMBL/GenBank/DDBJ whole genome shotgun (WGS) entry which is preliminary data.</text>
</comment>
<gene>
    <name evidence="9" type="ORF">CBR_g6384</name>
</gene>
<dbReference type="Proteomes" id="UP000265515">
    <property type="component" value="Unassembled WGS sequence"/>
</dbReference>
<feature type="compositionally biased region" description="Low complexity" evidence="6">
    <location>
        <begin position="58"/>
        <end position="72"/>
    </location>
</feature>
<evidence type="ECO:0000256" key="7">
    <source>
        <dbReference type="SAM" id="Phobius"/>
    </source>
</evidence>
<feature type="region of interest" description="Disordered" evidence="6">
    <location>
        <begin position="213"/>
        <end position="240"/>
    </location>
</feature>
<dbReference type="AlphaFoldDB" id="A0A388KJL6"/>
<evidence type="ECO:0000259" key="8">
    <source>
        <dbReference type="Pfam" id="PF09335"/>
    </source>
</evidence>
<dbReference type="GO" id="GO:0000045">
    <property type="term" value="P:autophagosome assembly"/>
    <property type="evidence" value="ECO:0007669"/>
    <property type="project" value="TreeGrafter"/>
</dbReference>
<dbReference type="PANTHER" id="PTHR43220:SF18">
    <property type="entry name" value="TRANSMEMBRANE PROTEIN 41B"/>
    <property type="match status" value="1"/>
</dbReference>
<comment type="similarity">
    <text evidence="5">Belongs to the TMEM41 family.</text>
</comment>
<feature type="region of interest" description="Disordered" evidence="6">
    <location>
        <begin position="303"/>
        <end position="327"/>
    </location>
</feature>
<keyword evidence="3 7" id="KW-1133">Transmembrane helix</keyword>
<reference evidence="9 10" key="1">
    <citation type="journal article" date="2018" name="Cell">
        <title>The Chara Genome: Secondary Complexity and Implications for Plant Terrestrialization.</title>
        <authorList>
            <person name="Nishiyama T."/>
            <person name="Sakayama H."/>
            <person name="Vries J.D."/>
            <person name="Buschmann H."/>
            <person name="Saint-Marcoux D."/>
            <person name="Ullrich K.K."/>
            <person name="Haas F.B."/>
            <person name="Vanderstraeten L."/>
            <person name="Becker D."/>
            <person name="Lang D."/>
            <person name="Vosolsobe S."/>
            <person name="Rombauts S."/>
            <person name="Wilhelmsson P.K.I."/>
            <person name="Janitza P."/>
            <person name="Kern R."/>
            <person name="Heyl A."/>
            <person name="Rumpler F."/>
            <person name="Villalobos L.I.A.C."/>
            <person name="Clay J.M."/>
            <person name="Skokan R."/>
            <person name="Toyoda A."/>
            <person name="Suzuki Y."/>
            <person name="Kagoshima H."/>
            <person name="Schijlen E."/>
            <person name="Tajeshwar N."/>
            <person name="Catarino B."/>
            <person name="Hetherington A.J."/>
            <person name="Saltykova A."/>
            <person name="Bonnot C."/>
            <person name="Breuninger H."/>
            <person name="Symeonidi A."/>
            <person name="Radhakrishnan G.V."/>
            <person name="Van Nieuwerburgh F."/>
            <person name="Deforce D."/>
            <person name="Chang C."/>
            <person name="Karol K.G."/>
            <person name="Hedrich R."/>
            <person name="Ulvskov P."/>
            <person name="Glockner G."/>
            <person name="Delwiche C.F."/>
            <person name="Petrasek J."/>
            <person name="Van de Peer Y."/>
            <person name="Friml J."/>
            <person name="Beilby M."/>
            <person name="Dolan L."/>
            <person name="Kohara Y."/>
            <person name="Sugano S."/>
            <person name="Fujiyama A."/>
            <person name="Delaux P.-M."/>
            <person name="Quint M."/>
            <person name="TheiBen G."/>
            <person name="Hagemann M."/>
            <person name="Harholt J."/>
            <person name="Dunand C."/>
            <person name="Zachgo S."/>
            <person name="Langdale J."/>
            <person name="Maumus F."/>
            <person name="Straeten D.V.D."/>
            <person name="Gould S.B."/>
            <person name="Rensing S.A."/>
        </authorList>
    </citation>
    <scope>NUCLEOTIDE SEQUENCE [LARGE SCALE GENOMIC DNA]</scope>
    <source>
        <strain evidence="9 10">S276</strain>
    </source>
</reference>
<dbReference type="Pfam" id="PF09335">
    <property type="entry name" value="VTT_dom"/>
    <property type="match status" value="1"/>
</dbReference>
<feature type="domain" description="VTT" evidence="8">
    <location>
        <begin position="440"/>
        <end position="544"/>
    </location>
</feature>
<dbReference type="InterPro" id="IPR032816">
    <property type="entry name" value="VTT_dom"/>
</dbReference>
<dbReference type="EMBL" id="BFEA01000128">
    <property type="protein sequence ID" value="GBG70255.1"/>
    <property type="molecule type" value="Genomic_DNA"/>
</dbReference>
<feature type="compositionally biased region" description="Low complexity" evidence="6">
    <location>
        <begin position="213"/>
        <end position="225"/>
    </location>
</feature>
<dbReference type="GO" id="GO:0016020">
    <property type="term" value="C:membrane"/>
    <property type="evidence" value="ECO:0007669"/>
    <property type="project" value="UniProtKB-SubCell"/>
</dbReference>
<dbReference type="Gramene" id="GBG70255">
    <property type="protein sequence ID" value="GBG70255"/>
    <property type="gene ID" value="CBR_g6384"/>
</dbReference>
<accession>A0A388KJL6</accession>
<feature type="compositionally biased region" description="Gly residues" evidence="6">
    <location>
        <begin position="226"/>
        <end position="240"/>
    </location>
</feature>
<keyword evidence="2 7" id="KW-0812">Transmembrane</keyword>
<evidence type="ECO:0000256" key="1">
    <source>
        <dbReference type="ARBA" id="ARBA00004141"/>
    </source>
</evidence>
<name>A0A388KJL6_CHABU</name>
<feature type="region of interest" description="Disordered" evidence="6">
    <location>
        <begin position="1"/>
        <end position="32"/>
    </location>
</feature>
<feature type="region of interest" description="Disordered" evidence="6">
    <location>
        <begin position="261"/>
        <end position="285"/>
    </location>
</feature>
<comment type="subcellular location">
    <subcellularLocation>
        <location evidence="1">Membrane</location>
        <topology evidence="1">Multi-pass membrane protein</topology>
    </subcellularLocation>
</comment>
<organism evidence="9 10">
    <name type="scientific">Chara braunii</name>
    <name type="common">Braun's stonewort</name>
    <dbReference type="NCBI Taxonomy" id="69332"/>
    <lineage>
        <taxon>Eukaryota</taxon>
        <taxon>Viridiplantae</taxon>
        <taxon>Streptophyta</taxon>
        <taxon>Charophyceae</taxon>
        <taxon>Charales</taxon>
        <taxon>Characeae</taxon>
        <taxon>Chara</taxon>
    </lineage>
</organism>
<feature type="region of interest" description="Disordered" evidence="6">
    <location>
        <begin position="53"/>
        <end position="77"/>
    </location>
</feature>
<protein>
    <recommendedName>
        <fullName evidence="8">VTT domain-containing protein</fullName>
    </recommendedName>
</protein>
<evidence type="ECO:0000256" key="6">
    <source>
        <dbReference type="SAM" id="MobiDB-lite"/>
    </source>
</evidence>
<dbReference type="OrthoDB" id="3364966at2759"/>
<sequence>MALADSPGVRPLSTSFLVREGGRGREGRGAGGGEELAVLANGVSVTIGVEAGGGGGSAASPPSAVSWPGGAPRLSTTPPPVMAAGVRGGGVVADGGLGTSSAGLRILGEETTAVLKGGAVGVVVSPSALVPPGSATVAHSRYHSDFFPYHRETSGQQATTLAEGAGRVEGAAAMPLQLRMAASGGAEAGGGGGSRLTAVGSGGSAVDTAASARTDSAAAASPSAGSDGGGGGIRDGGTRAGEGVADRLLTAVGGGGLDHHLHSSTLEIEPSSTTSSRFTPGGLYGERGGGGLGGGLVLAGGGGLSGHPMSAPPPSASLTPRTSAPTSSSSLVATRVRWIRKLLLLAVIFSASLSMVAAILLNLPGVDSLYEDEDAGGGRGPRGGGGKGGAEFNTLVLKFPSSMDELKAVRATLARYQDKHRVRVEVGLVCLYVFCQTFMIPGTIFLNILAGSLYGFWKALILVTLSASAGSSCCYCLSHCLLKDIVAQWFPDKCEYLSREVQRHRHNLINYILFLRITPLLPNWFINMASPMVSVPFKDFYLGQAGHLLGALRSRYEVRFVQILVNVLSVKDSPIV</sequence>
<evidence type="ECO:0000256" key="4">
    <source>
        <dbReference type="ARBA" id="ARBA00023136"/>
    </source>
</evidence>
<evidence type="ECO:0000313" key="9">
    <source>
        <dbReference type="EMBL" id="GBG70255.1"/>
    </source>
</evidence>
<feature type="compositionally biased region" description="Low complexity" evidence="6">
    <location>
        <begin position="316"/>
        <end position="327"/>
    </location>
</feature>